<proteinExistence type="predicted"/>
<evidence type="ECO:0000313" key="1">
    <source>
        <dbReference type="EMBL" id="AYF76786.1"/>
    </source>
</evidence>
<dbReference type="AlphaFoldDB" id="A0A386ZH24"/>
<protein>
    <submittedName>
        <fullName evidence="1">Uncharacterized protein</fullName>
    </submittedName>
</protein>
<dbReference type="Proteomes" id="UP000267164">
    <property type="component" value="Chromosome"/>
</dbReference>
<sequence length="64" mass="6991">MIRATAGRAIAAPTRVTYRLVSGLPMDNRPVEFEFEPVATGTPIRMTVRNDPLPHEVGVARSSN</sequence>
<dbReference type="EMBL" id="CP032568">
    <property type="protein sequence ID" value="AYF76786.1"/>
    <property type="molecule type" value="Genomic_DNA"/>
</dbReference>
<dbReference type="KEGG" id="nyu:D7D52_26565"/>
<name>A0A386ZH24_9NOCA</name>
<gene>
    <name evidence="1" type="ORF">D7D52_26565</name>
</gene>
<evidence type="ECO:0000313" key="2">
    <source>
        <dbReference type="Proteomes" id="UP000267164"/>
    </source>
</evidence>
<keyword evidence="2" id="KW-1185">Reference proteome</keyword>
<accession>A0A386ZH24</accession>
<reference evidence="1 2" key="1">
    <citation type="submission" date="2018-09" db="EMBL/GenBank/DDBJ databases">
        <title>Nocardia yunnanensis sp. nov., an actinomycete isolated from a soil sample.</title>
        <authorList>
            <person name="Zhang J."/>
        </authorList>
    </citation>
    <scope>NUCLEOTIDE SEQUENCE [LARGE SCALE GENOMIC DNA]</scope>
    <source>
        <strain evidence="1 2">CFHS0054</strain>
    </source>
</reference>
<organism evidence="1 2">
    <name type="scientific">Nocardia yunnanensis</name>
    <dbReference type="NCBI Taxonomy" id="2382165"/>
    <lineage>
        <taxon>Bacteria</taxon>
        <taxon>Bacillati</taxon>
        <taxon>Actinomycetota</taxon>
        <taxon>Actinomycetes</taxon>
        <taxon>Mycobacteriales</taxon>
        <taxon>Nocardiaceae</taxon>
        <taxon>Nocardia</taxon>
    </lineage>
</organism>